<gene>
    <name evidence="8" type="ORF">J4H92_05935</name>
</gene>
<feature type="transmembrane region" description="Helical" evidence="6">
    <location>
        <begin position="622"/>
        <end position="643"/>
    </location>
</feature>
<keyword evidence="9" id="KW-1185">Reference proteome</keyword>
<keyword evidence="5 6" id="KW-0472">Membrane</keyword>
<evidence type="ECO:0000256" key="2">
    <source>
        <dbReference type="ARBA" id="ARBA00022475"/>
    </source>
</evidence>
<evidence type="ECO:0000313" key="9">
    <source>
        <dbReference type="Proteomes" id="UP000664382"/>
    </source>
</evidence>
<keyword evidence="3 6" id="KW-0812">Transmembrane</keyword>
<feature type="transmembrane region" description="Helical" evidence="6">
    <location>
        <begin position="282"/>
        <end position="308"/>
    </location>
</feature>
<feature type="transmembrane region" description="Helical" evidence="6">
    <location>
        <begin position="417"/>
        <end position="436"/>
    </location>
</feature>
<evidence type="ECO:0000259" key="7">
    <source>
        <dbReference type="Pfam" id="PF05425"/>
    </source>
</evidence>
<dbReference type="Pfam" id="PF09678">
    <property type="entry name" value="Caa3_CtaG"/>
    <property type="match status" value="1"/>
</dbReference>
<evidence type="ECO:0000256" key="3">
    <source>
        <dbReference type="ARBA" id="ARBA00022692"/>
    </source>
</evidence>
<dbReference type="RefSeq" id="WP_208097100.1">
    <property type="nucleotide sequence ID" value="NZ_JAGDYM010000005.1"/>
</dbReference>
<comment type="caution">
    <text evidence="8">The sequence shown here is derived from an EMBL/GenBank/DDBJ whole genome shotgun (WGS) entry which is preliminary data.</text>
</comment>
<feature type="transmembrane region" description="Helical" evidence="6">
    <location>
        <begin position="249"/>
        <end position="270"/>
    </location>
</feature>
<comment type="subcellular location">
    <subcellularLocation>
        <location evidence="1">Cell membrane</location>
        <topology evidence="1">Multi-pass membrane protein</topology>
    </subcellularLocation>
</comment>
<accession>A0A939MMF7</accession>
<keyword evidence="4 6" id="KW-1133">Transmembrane helix</keyword>
<dbReference type="PANTHER" id="PTHR34820">
    <property type="entry name" value="INNER MEMBRANE PROTEIN YEBZ"/>
    <property type="match status" value="1"/>
</dbReference>
<feature type="domain" description="Copper resistance protein D" evidence="7">
    <location>
        <begin position="245"/>
        <end position="342"/>
    </location>
</feature>
<dbReference type="InterPro" id="IPR019108">
    <property type="entry name" value="Caa3_assmbl_CtaG-rel"/>
</dbReference>
<feature type="transmembrane region" description="Helical" evidence="6">
    <location>
        <begin position="320"/>
        <end position="342"/>
    </location>
</feature>
<feature type="transmembrane region" description="Helical" evidence="6">
    <location>
        <begin position="390"/>
        <end position="410"/>
    </location>
</feature>
<organism evidence="8 9">
    <name type="scientific">Leucobacter weissii</name>
    <dbReference type="NCBI Taxonomy" id="1983706"/>
    <lineage>
        <taxon>Bacteria</taxon>
        <taxon>Bacillati</taxon>
        <taxon>Actinomycetota</taxon>
        <taxon>Actinomycetes</taxon>
        <taxon>Micrococcales</taxon>
        <taxon>Microbacteriaceae</taxon>
        <taxon>Leucobacter</taxon>
    </lineage>
</organism>
<feature type="transmembrane region" description="Helical" evidence="6">
    <location>
        <begin position="540"/>
        <end position="560"/>
    </location>
</feature>
<feature type="transmembrane region" description="Helical" evidence="6">
    <location>
        <begin position="135"/>
        <end position="153"/>
    </location>
</feature>
<feature type="transmembrane region" description="Helical" evidence="6">
    <location>
        <begin position="56"/>
        <end position="73"/>
    </location>
</feature>
<feature type="transmembrane region" description="Helical" evidence="6">
    <location>
        <begin position="456"/>
        <end position="476"/>
    </location>
</feature>
<dbReference type="InterPro" id="IPR032694">
    <property type="entry name" value="CopC/D"/>
</dbReference>
<dbReference type="InterPro" id="IPR008457">
    <property type="entry name" value="Cu-R_CopD_dom"/>
</dbReference>
<reference evidence="8" key="1">
    <citation type="submission" date="2021-03" db="EMBL/GenBank/DDBJ databases">
        <title>Leucobacter chromiisoli sp. nov., isolated from chromium-containing soil of chemical plant.</title>
        <authorList>
            <person name="Xu Z."/>
        </authorList>
    </citation>
    <scope>NUCLEOTIDE SEQUENCE</scope>
    <source>
        <strain evidence="8">S27</strain>
    </source>
</reference>
<feature type="transmembrane region" description="Helical" evidence="6">
    <location>
        <begin position="160"/>
        <end position="180"/>
    </location>
</feature>
<feature type="transmembrane region" description="Helical" evidence="6">
    <location>
        <begin position="85"/>
        <end position="106"/>
    </location>
</feature>
<dbReference type="GO" id="GO:0005886">
    <property type="term" value="C:plasma membrane"/>
    <property type="evidence" value="ECO:0007669"/>
    <property type="project" value="UniProtKB-SubCell"/>
</dbReference>
<proteinExistence type="predicted"/>
<dbReference type="AlphaFoldDB" id="A0A939MMF7"/>
<feature type="transmembrane region" description="Helical" evidence="6">
    <location>
        <begin position="192"/>
        <end position="213"/>
    </location>
</feature>
<name>A0A939MMF7_9MICO</name>
<keyword evidence="2" id="KW-1003">Cell membrane</keyword>
<dbReference type="PANTHER" id="PTHR34820:SF4">
    <property type="entry name" value="INNER MEMBRANE PROTEIN YEBZ"/>
    <property type="match status" value="1"/>
</dbReference>
<dbReference type="Pfam" id="PF05425">
    <property type="entry name" value="CopD"/>
    <property type="match status" value="1"/>
</dbReference>
<evidence type="ECO:0000256" key="6">
    <source>
        <dbReference type="SAM" id="Phobius"/>
    </source>
</evidence>
<protein>
    <submittedName>
        <fullName evidence="8">Bifunctional copper resistance protein CopD/cytochrome c oxidase assembly protein</fullName>
    </submittedName>
</protein>
<dbReference type="GO" id="GO:0006825">
    <property type="term" value="P:copper ion transport"/>
    <property type="evidence" value="ECO:0007669"/>
    <property type="project" value="InterPro"/>
</dbReference>
<dbReference type="Proteomes" id="UP000664382">
    <property type="component" value="Unassembled WGS sequence"/>
</dbReference>
<sequence length="684" mass="72767">MPRSLRLIAPAALLAAALVALLAGLVIGGAAAERTLLDPGAVVRYGLPTARMLVNISLGVVIGSLVLAVFALSPERPEWRLTLDLAAASAAVLTVASAAFLIFTYLDIAAVSFSGDADFGAGLAQFVTDVELGRLWLIQVLLAAITTVLCFAVRDRRWVLLVLIVALAGALPLAQQGHAAGASGHAQAVNSLLVHLVGASVWLGGLVALVYVATAGRRASAGEGRGPGGGRGAGAPTDRARLATLVSRYSTLALPAFVAVAASGAVSAWLRIGSPDALLGTGYGRLVLLKTGALVLLGVFGAVWRRLAIPRIGGPRGGRVFLWLVLAELAVMGAASGFAAALGRTATPVALDPARETGGEGISPAEWLTGDPLPPELTPLSYLTAWKFDLAWTLVCLFGLVLYLAGAIRLRRRGDRWAIGRTVAWALGLLLLFYTTNGPFNAYEQYLFSQHMLGHMMLTMLIPMMLVLGAPVTLLLRATEKRSDGSWGGREWVLWAVQTPYSRFITHPAVAAVVFAGSLWVFYFSPIFRWAMEEHLGHQWMIVHFLISGYLFALSMIGVDPVPYRFPYPLRLVTLFATMASHAFFGVTMMTGDGLMLADWFGAMGRTWGGTPLEDQNLGGGIAWGIGELPTLALALIVAVQWSRSDDKEQKRRDRAADRSGEAELAEYNAMLAAQAKRDARAGR</sequence>
<evidence type="ECO:0000256" key="5">
    <source>
        <dbReference type="ARBA" id="ARBA00023136"/>
    </source>
</evidence>
<dbReference type="EMBL" id="JAGDYM010000005">
    <property type="protein sequence ID" value="MBO1901487.1"/>
    <property type="molecule type" value="Genomic_DNA"/>
</dbReference>
<evidence type="ECO:0000256" key="1">
    <source>
        <dbReference type="ARBA" id="ARBA00004651"/>
    </source>
</evidence>
<feature type="transmembrane region" description="Helical" evidence="6">
    <location>
        <begin position="572"/>
        <end position="591"/>
    </location>
</feature>
<evidence type="ECO:0000313" key="8">
    <source>
        <dbReference type="EMBL" id="MBO1901487.1"/>
    </source>
</evidence>
<feature type="transmembrane region" description="Helical" evidence="6">
    <location>
        <begin position="509"/>
        <end position="528"/>
    </location>
</feature>
<evidence type="ECO:0000256" key="4">
    <source>
        <dbReference type="ARBA" id="ARBA00022989"/>
    </source>
</evidence>